<dbReference type="SUPFAM" id="SSF56672">
    <property type="entry name" value="DNA/RNA polymerases"/>
    <property type="match status" value="1"/>
</dbReference>
<evidence type="ECO:0000256" key="3">
    <source>
        <dbReference type="ARBA" id="ARBA00022457"/>
    </source>
</evidence>
<dbReference type="InterPro" id="IPR020084">
    <property type="entry name" value="NUDIX_hydrolase_CS"/>
</dbReference>
<keyword evidence="11" id="KW-0460">Magnesium</keyword>
<keyword evidence="16" id="KW-1133">Transmembrane helix</keyword>
<dbReference type="GO" id="GO:0035539">
    <property type="term" value="F:8-oxo-7,8-dihydrodeoxyguanosine triphosphate pyrophosphatase activity"/>
    <property type="evidence" value="ECO:0007669"/>
    <property type="project" value="UniProtKB-EC"/>
</dbReference>
<dbReference type="GO" id="GO:0044715">
    <property type="term" value="F:8-oxo-dGDP phosphatase activity"/>
    <property type="evidence" value="ECO:0007669"/>
    <property type="project" value="TreeGrafter"/>
</dbReference>
<reference evidence="18" key="1">
    <citation type="submission" date="2017-05" db="EMBL/GenBank/DDBJ databases">
        <title>New viruses from a metagenomic survey of invertebrates and Fucus.</title>
        <authorList>
            <person name="Waldron F.M."/>
            <person name="Obbard D.J."/>
        </authorList>
    </citation>
    <scope>NUCLEOTIDE SEQUENCE</scope>
    <source>
        <strain evidence="18">M14</strain>
    </source>
</reference>
<dbReference type="PROSITE" id="PS00893">
    <property type="entry name" value="NUDIX_BOX"/>
    <property type="match status" value="1"/>
</dbReference>
<evidence type="ECO:0000313" key="18">
    <source>
        <dbReference type="EMBL" id="ASM94045.1"/>
    </source>
</evidence>
<dbReference type="InterPro" id="IPR047127">
    <property type="entry name" value="MutT-like"/>
</dbReference>
<dbReference type="InterPro" id="IPR015797">
    <property type="entry name" value="NUDIX_hydrolase-like_dom_sf"/>
</dbReference>
<dbReference type="CDD" id="cd02883">
    <property type="entry name" value="NUDIX_Hydrolase"/>
    <property type="match status" value="1"/>
</dbReference>
<evidence type="ECO:0000256" key="11">
    <source>
        <dbReference type="ARBA" id="ARBA00022842"/>
    </source>
</evidence>
<keyword evidence="10" id="KW-0378">Hydrolase</keyword>
<keyword evidence="12" id="KW-0234">DNA repair</keyword>
<dbReference type="GO" id="GO:0006260">
    <property type="term" value="P:DNA replication"/>
    <property type="evidence" value="ECO:0007669"/>
    <property type="project" value="UniProtKB-KW"/>
</dbReference>
<comment type="cofactor">
    <cofactor evidence="1">
        <name>Mg(2+)</name>
        <dbReference type="ChEBI" id="CHEBI:18420"/>
    </cofactor>
</comment>
<dbReference type="EC" id="3.6.1.55" evidence="14"/>
<name>A0A221LFJ1_9VIRU</name>
<feature type="region of interest" description="Disordered" evidence="15">
    <location>
        <begin position="1288"/>
        <end position="1454"/>
    </location>
</feature>
<evidence type="ECO:0000256" key="15">
    <source>
        <dbReference type="SAM" id="MobiDB-lite"/>
    </source>
</evidence>
<dbReference type="GO" id="GO:0008413">
    <property type="term" value="F:8-oxo-7,8-dihydroguanosine triphosphate pyrophosphatase activity"/>
    <property type="evidence" value="ECO:0007669"/>
    <property type="project" value="TreeGrafter"/>
</dbReference>
<dbReference type="GO" id="GO:0003968">
    <property type="term" value="F:RNA-directed RNA polymerase activity"/>
    <property type="evidence" value="ECO:0007669"/>
    <property type="project" value="UniProtKB-KW"/>
</dbReference>
<dbReference type="Pfam" id="PF00293">
    <property type="entry name" value="NUDIX"/>
    <property type="match status" value="1"/>
</dbReference>
<dbReference type="Gene3D" id="3.90.79.10">
    <property type="entry name" value="Nucleoside Triphosphate Pyrophosphohydrolase"/>
    <property type="match status" value="1"/>
</dbReference>
<feature type="transmembrane region" description="Helical" evidence="16">
    <location>
        <begin position="141"/>
        <end position="168"/>
    </location>
</feature>
<keyword evidence="3" id="KW-0515">Mutator protein</keyword>
<comment type="similarity">
    <text evidence="2">Belongs to the Nudix hydrolase family.</text>
</comment>
<dbReference type="PROSITE" id="PS51462">
    <property type="entry name" value="NUDIX"/>
    <property type="match status" value="1"/>
</dbReference>
<keyword evidence="8" id="KW-0479">Metal-binding</keyword>
<feature type="transmembrane region" description="Helical" evidence="16">
    <location>
        <begin position="254"/>
        <end position="273"/>
    </location>
</feature>
<evidence type="ECO:0000256" key="10">
    <source>
        <dbReference type="ARBA" id="ARBA00022801"/>
    </source>
</evidence>
<protein>
    <recommendedName>
        <fullName evidence="14">8-oxo-dGTP diphosphatase</fullName>
        <ecNumber evidence="14">3.6.1.55</ecNumber>
    </recommendedName>
</protein>
<keyword evidence="9" id="KW-0227">DNA damage</keyword>
<dbReference type="PANTHER" id="PTHR47707:SF1">
    <property type="entry name" value="NUDIX HYDROLASE FAMILY PROTEIN"/>
    <property type="match status" value="1"/>
</dbReference>
<evidence type="ECO:0000256" key="2">
    <source>
        <dbReference type="ARBA" id="ARBA00005582"/>
    </source>
</evidence>
<keyword evidence="4 18" id="KW-0696">RNA-directed RNA polymerase</keyword>
<feature type="transmembrane region" description="Helical" evidence="16">
    <location>
        <begin position="100"/>
        <end position="119"/>
    </location>
</feature>
<evidence type="ECO:0000256" key="13">
    <source>
        <dbReference type="ARBA" id="ARBA00035861"/>
    </source>
</evidence>
<dbReference type="GO" id="GO:0006281">
    <property type="term" value="P:DNA repair"/>
    <property type="evidence" value="ECO:0007669"/>
    <property type="project" value="UniProtKB-KW"/>
</dbReference>
<keyword evidence="7" id="KW-0235">DNA replication</keyword>
<dbReference type="EMBL" id="MF190014">
    <property type="protein sequence ID" value="ASM94045.1"/>
    <property type="molecule type" value="Genomic_RNA"/>
</dbReference>
<evidence type="ECO:0000256" key="14">
    <source>
        <dbReference type="ARBA" id="ARBA00038905"/>
    </source>
</evidence>
<accession>A0A221LFJ1</accession>
<feature type="compositionally biased region" description="Basic and acidic residues" evidence="15">
    <location>
        <begin position="1418"/>
        <end position="1428"/>
    </location>
</feature>
<dbReference type="SUPFAM" id="SSF55811">
    <property type="entry name" value="Nudix"/>
    <property type="match status" value="1"/>
</dbReference>
<evidence type="ECO:0000256" key="6">
    <source>
        <dbReference type="ARBA" id="ARBA00022695"/>
    </source>
</evidence>
<proteinExistence type="inferred from homology"/>
<dbReference type="InterPro" id="IPR000086">
    <property type="entry name" value="NUDIX_hydrolase_dom"/>
</dbReference>
<keyword evidence="16" id="KW-0472">Membrane</keyword>
<dbReference type="InterPro" id="IPR043502">
    <property type="entry name" value="DNA/RNA_pol_sf"/>
</dbReference>
<comment type="catalytic activity">
    <reaction evidence="13">
        <text>8-oxo-dGTP + H2O = 8-oxo-dGMP + diphosphate + H(+)</text>
        <dbReference type="Rhea" id="RHEA:31575"/>
        <dbReference type="ChEBI" id="CHEBI:15377"/>
        <dbReference type="ChEBI" id="CHEBI:15378"/>
        <dbReference type="ChEBI" id="CHEBI:33019"/>
        <dbReference type="ChEBI" id="CHEBI:63224"/>
        <dbReference type="ChEBI" id="CHEBI:77896"/>
        <dbReference type="EC" id="3.6.1.55"/>
    </reaction>
</comment>
<keyword evidence="16" id="KW-0812">Transmembrane</keyword>
<dbReference type="GO" id="GO:0046872">
    <property type="term" value="F:metal ion binding"/>
    <property type="evidence" value="ECO:0007669"/>
    <property type="project" value="UniProtKB-KW"/>
</dbReference>
<evidence type="ECO:0000256" key="16">
    <source>
        <dbReference type="SAM" id="Phobius"/>
    </source>
</evidence>
<sequence length="1454" mass="160523">MAMDQASAAHRVVPSLHRRADNMFPAASIAVRKATRDFNEYVHHVASLGGHQSYELPKKAVKMGIATVEVTMSDAQVAIFFPDITYRLMQRGKATAFERLRPLMVLAIAFAAARLYFYMNHEPTVTWLDTFWNWLPCFVDLVWKLSLIAGMLAWLFCCLFAVISWALFKLICPSLVYVDHAAEAVGSTVSGLSWLPDVLLSFYAKWFGSVRETVCAHFHHPWLCPARPMSSLQLLGACVAHVYWQVVPLLRLFVFWRAVGVFFIVGYIVEWLTRQRTVWKVQLRIESQAFSIAQGQKTRAMNESTSDKVAACPIITHVENYVKTAHSNMPVEKRDVYLQVCLMIASGWADNRVREIKTTPGEPDSEPVQDISREGVGTLGVAKRLLRTRTNTAPPNVWRRSVLVIKKSWDKLFDDVQRGQDRNLPGQDEIKEHYSGVVTGPEFFDITEGFEGNIDDEIGGVSRHLRQLKSLVTGEYINREIAPEATERLDKATVIICSVVDALANQHFLSILEWSLPSKWGAQRDVWYQRLVQVGCTVVMPFLSGFVKTCELALPINKLPRLVGSMGQLCCAKDAAVLCSVEQLFKKFIPHCVVKGITQDGIAARFAAFCRRAKRLGLKILSIDMSAMDSSWTEADRTRVRKVMMTIVERLQALLDAELQADYVSQCRAKRRALRWMLKYIEIQLAAEDAILFSGERGTSIGNRILMLIVFAAELLRVYGDIVGELKIRNMMFCPPEAYKTSCDERPHGRVEADVAADKFPEHSDFDMNIGDGDDCTLAIPQDMYGSMQEFILAYEAYYKLVEPCSAWSEDTDMECLSLMCIHSGDRAFFVPKVQRNAQRLIAHKIQVTPSKHYAEGTMTYTPKPKEYAEIATDLWQRSYTLKQTMVCRHLCRAMFHYCRERAGNVGTVYDDDMKRLGKVDGDMKLSECAVEVDGNGSADVDAWVMIKATHFNCVHTLTAKEIKELKKEWYESDQAWSQLTLTDDLCAHPDVLLTSLPIGPNVAAALGFKAGLQEQLQRQLVKGEGAPPDMCVGSRPGGNEDSIPDAPATERVLAASVIVTKDGATALCGYEPQGKPRVGMLTFPGGKLEKGETFLQAAVRELAEEAGLFVRPEDLVKVREHDCGKVRCTQYTVDYQWTHPSQTLTSDRLEKLLFRDAASIVNDNAPKDIANCVKEVIVDSAFIRAAIHGAAPLQRTTAFPADPPGRVRMNAPAADAGSSPIVGPAYEVKPGVAEAQGKGPPQKVDCDHEHTCPVCGAQWTHKHPHHPTIPHKPWKGQCPNKACDYSKPDCKRSSAGGSPIVGAVTSSERGDHRQPRVSSPLNGNGTTQGGKTAGKGKTGVQSPGGLSHHPDSSQNAGKASSSSESKGYAAGRESSGKLPKVSKPVKQSQTDAPMCSPASDSEAVVLSGPVIVPEVSRASDDRPRSEQARNSGQEVTKPVDTPSTPQAPGGAAE</sequence>
<feature type="compositionally biased region" description="Gly residues" evidence="15">
    <location>
        <begin position="1327"/>
        <end position="1338"/>
    </location>
</feature>
<evidence type="ECO:0000256" key="7">
    <source>
        <dbReference type="ARBA" id="ARBA00022705"/>
    </source>
</evidence>
<evidence type="ECO:0000259" key="17">
    <source>
        <dbReference type="PROSITE" id="PS51462"/>
    </source>
</evidence>
<evidence type="ECO:0000256" key="5">
    <source>
        <dbReference type="ARBA" id="ARBA00022679"/>
    </source>
</evidence>
<evidence type="ECO:0000256" key="12">
    <source>
        <dbReference type="ARBA" id="ARBA00023204"/>
    </source>
</evidence>
<evidence type="ECO:0000256" key="9">
    <source>
        <dbReference type="ARBA" id="ARBA00022763"/>
    </source>
</evidence>
<keyword evidence="6" id="KW-0548">Nucleotidyltransferase</keyword>
<evidence type="ECO:0000256" key="8">
    <source>
        <dbReference type="ARBA" id="ARBA00022723"/>
    </source>
</evidence>
<dbReference type="PANTHER" id="PTHR47707">
    <property type="entry name" value="8-OXO-DGTP DIPHOSPHATASE"/>
    <property type="match status" value="1"/>
</dbReference>
<evidence type="ECO:0000256" key="1">
    <source>
        <dbReference type="ARBA" id="ARBA00001946"/>
    </source>
</evidence>
<dbReference type="GO" id="GO:0044716">
    <property type="term" value="F:8-oxo-GDP phosphatase activity"/>
    <property type="evidence" value="ECO:0007669"/>
    <property type="project" value="TreeGrafter"/>
</dbReference>
<evidence type="ECO:0000256" key="4">
    <source>
        <dbReference type="ARBA" id="ARBA00022484"/>
    </source>
</evidence>
<feature type="domain" description="Nudix hydrolase" evidence="17">
    <location>
        <begin position="1051"/>
        <end position="1178"/>
    </location>
</feature>
<keyword evidence="5" id="KW-0808">Transferase</keyword>
<feature type="compositionally biased region" description="Low complexity" evidence="15">
    <location>
        <begin position="1353"/>
        <end position="1372"/>
    </location>
</feature>
<organism evidence="18">
    <name type="scientific">Barns Ness breadcrumb sponge sobemo-like virus 1</name>
    <dbReference type="NCBI Taxonomy" id="2021924"/>
    <lineage>
        <taxon>Viruses</taxon>
        <taxon>Riboviria</taxon>
        <taxon>Orthornavirae</taxon>
        <taxon>Pisuviricota</taxon>
        <taxon>Pisoniviricetes</taxon>
        <taxon>Sobelivirales</taxon>
        <taxon>Solemoviridae</taxon>
        <taxon>Sobemovirus</taxon>
    </lineage>
</organism>